<protein>
    <submittedName>
        <fullName evidence="1">Uncharacterized protein</fullName>
    </submittedName>
</protein>
<sequence length="49" mass="5576">MLLIYSVLKFLTGRELPFLALETVVPYGRKRAFLLMETVVPSNGNSRFS</sequence>
<keyword evidence="2" id="KW-1185">Reference proteome</keyword>
<reference evidence="1 2" key="1">
    <citation type="submission" date="2012-09" db="EMBL/GenBank/DDBJ databases">
        <title>The Genome Sequence of Bacteroides oleiciplenus YIT 12058.</title>
        <authorList>
            <consortium name="The Broad Institute Genome Sequencing Platform"/>
            <person name="Earl A."/>
            <person name="Ward D."/>
            <person name="Feldgarden M."/>
            <person name="Gevers D."/>
            <person name="Morotomi M."/>
            <person name="Walker B."/>
            <person name="Young S.K."/>
            <person name="Zeng Q."/>
            <person name="Gargeya S."/>
            <person name="Fitzgerald M."/>
            <person name="Haas B."/>
            <person name="Abouelleil A."/>
            <person name="Alvarado L."/>
            <person name="Arachchi H.M."/>
            <person name="Berlin A.M."/>
            <person name="Chapman S.B."/>
            <person name="Goldberg J."/>
            <person name="Griggs A."/>
            <person name="Gujja S."/>
            <person name="Hansen M."/>
            <person name="Howarth C."/>
            <person name="Imamovic A."/>
            <person name="Larimer J."/>
            <person name="McCowen C."/>
            <person name="Montmayeur A."/>
            <person name="Murphy C."/>
            <person name="Neiman D."/>
            <person name="Pearson M."/>
            <person name="Priest M."/>
            <person name="Roberts A."/>
            <person name="Saif S."/>
            <person name="Shea T."/>
            <person name="Sisk P."/>
            <person name="Sykes S."/>
            <person name="Wortman J."/>
            <person name="Nusbaum C."/>
            <person name="Birren B."/>
        </authorList>
    </citation>
    <scope>NUCLEOTIDE SEQUENCE [LARGE SCALE GENOMIC DNA]</scope>
    <source>
        <strain evidence="1 2">YIT 12058</strain>
    </source>
</reference>
<accession>K9DYP8</accession>
<dbReference type="HOGENOM" id="CLU_3132425_0_0_10"/>
<dbReference type="EMBL" id="ADLF01000013">
    <property type="protein sequence ID" value="EKU89538.1"/>
    <property type="molecule type" value="Genomic_DNA"/>
</dbReference>
<dbReference type="AlphaFoldDB" id="K9DYP8"/>
<dbReference type="Proteomes" id="UP000009872">
    <property type="component" value="Unassembled WGS sequence"/>
</dbReference>
<gene>
    <name evidence="1" type="ORF">HMPREF9447_02976</name>
</gene>
<evidence type="ECO:0000313" key="2">
    <source>
        <dbReference type="Proteomes" id="UP000009872"/>
    </source>
</evidence>
<name>K9DYP8_9BACE</name>
<dbReference type="STRING" id="742727.HMPREF9447_02976"/>
<comment type="caution">
    <text evidence="1">The sequence shown here is derived from an EMBL/GenBank/DDBJ whole genome shotgun (WGS) entry which is preliminary data.</text>
</comment>
<organism evidence="1 2">
    <name type="scientific">Bacteroides oleiciplenus YIT 12058</name>
    <dbReference type="NCBI Taxonomy" id="742727"/>
    <lineage>
        <taxon>Bacteria</taxon>
        <taxon>Pseudomonadati</taxon>
        <taxon>Bacteroidota</taxon>
        <taxon>Bacteroidia</taxon>
        <taxon>Bacteroidales</taxon>
        <taxon>Bacteroidaceae</taxon>
        <taxon>Bacteroides</taxon>
    </lineage>
</organism>
<proteinExistence type="predicted"/>
<evidence type="ECO:0000313" key="1">
    <source>
        <dbReference type="EMBL" id="EKU89538.1"/>
    </source>
</evidence>